<accession>A0A1R3H2N9</accession>
<feature type="compositionally biased region" description="Polar residues" evidence="1">
    <location>
        <begin position="68"/>
        <end position="79"/>
    </location>
</feature>
<feature type="region of interest" description="Disordered" evidence="1">
    <location>
        <begin position="112"/>
        <end position="142"/>
    </location>
</feature>
<feature type="chain" id="PRO_5012661331" evidence="2">
    <location>
        <begin position="32"/>
        <end position="142"/>
    </location>
</feature>
<name>A0A1R3H2N9_9ROSI</name>
<dbReference type="EMBL" id="AWUE01020907">
    <property type="protein sequence ID" value="OMO64604.1"/>
    <property type="molecule type" value="Genomic_DNA"/>
</dbReference>
<keyword evidence="2" id="KW-0732">Signal</keyword>
<dbReference type="Proteomes" id="UP000187203">
    <property type="component" value="Unassembled WGS sequence"/>
</dbReference>
<feature type="signal peptide" evidence="2">
    <location>
        <begin position="1"/>
        <end position="31"/>
    </location>
</feature>
<evidence type="ECO:0000313" key="4">
    <source>
        <dbReference type="Proteomes" id="UP000187203"/>
    </source>
</evidence>
<feature type="region of interest" description="Disordered" evidence="1">
    <location>
        <begin position="59"/>
        <end position="88"/>
    </location>
</feature>
<keyword evidence="4" id="KW-1185">Reference proteome</keyword>
<comment type="caution">
    <text evidence="3">The sequence shown here is derived from an EMBL/GenBank/DDBJ whole genome shotgun (WGS) entry which is preliminary data.</text>
</comment>
<organism evidence="3 4">
    <name type="scientific">Corchorus olitorius</name>
    <dbReference type="NCBI Taxonomy" id="93759"/>
    <lineage>
        <taxon>Eukaryota</taxon>
        <taxon>Viridiplantae</taxon>
        <taxon>Streptophyta</taxon>
        <taxon>Embryophyta</taxon>
        <taxon>Tracheophyta</taxon>
        <taxon>Spermatophyta</taxon>
        <taxon>Magnoliopsida</taxon>
        <taxon>eudicotyledons</taxon>
        <taxon>Gunneridae</taxon>
        <taxon>Pentapetalae</taxon>
        <taxon>rosids</taxon>
        <taxon>malvids</taxon>
        <taxon>Malvales</taxon>
        <taxon>Malvaceae</taxon>
        <taxon>Grewioideae</taxon>
        <taxon>Apeibeae</taxon>
        <taxon>Corchorus</taxon>
    </lineage>
</organism>
<proteinExistence type="predicted"/>
<gene>
    <name evidence="3" type="ORF">COLO4_31990</name>
</gene>
<sequence>MEPGQICLETLTAPHAISSILLLLPLESCSAASSVFPSDEPSTTPKTLKEIALSLDLSYSHREPIENPTETKLSENPQRLESGETKPSPLKLLSYYDFDIKISEMRTQNESFPTISNLRRPQTLWKVENRDRKTQTGGKGKT</sequence>
<evidence type="ECO:0000256" key="2">
    <source>
        <dbReference type="SAM" id="SignalP"/>
    </source>
</evidence>
<dbReference type="AlphaFoldDB" id="A0A1R3H2N9"/>
<protein>
    <submittedName>
        <fullName evidence="3">Uncharacterized protein</fullName>
    </submittedName>
</protein>
<reference evidence="4" key="1">
    <citation type="submission" date="2013-09" db="EMBL/GenBank/DDBJ databases">
        <title>Corchorus olitorius genome sequencing.</title>
        <authorList>
            <person name="Alam M."/>
            <person name="Haque M.S."/>
            <person name="Islam M.S."/>
            <person name="Emdad E.M."/>
            <person name="Islam M.M."/>
            <person name="Ahmed B."/>
            <person name="Halim A."/>
            <person name="Hossen Q.M.M."/>
            <person name="Hossain M.Z."/>
            <person name="Ahmed R."/>
            <person name="Khan M.M."/>
            <person name="Islam R."/>
            <person name="Rashid M.M."/>
            <person name="Khan S.A."/>
            <person name="Rahman M.S."/>
            <person name="Alam M."/>
            <person name="Yahiya A.S."/>
            <person name="Khan M.S."/>
            <person name="Azam M.S."/>
            <person name="Haque T."/>
            <person name="Lashkar M.Z.H."/>
            <person name="Akhand A.I."/>
            <person name="Morshed G."/>
            <person name="Roy S."/>
            <person name="Uddin K.S."/>
            <person name="Rabeya T."/>
            <person name="Hossain A.S."/>
            <person name="Chowdhury A."/>
            <person name="Snigdha A.R."/>
            <person name="Mortoza M.S."/>
            <person name="Matin S.A."/>
            <person name="Hoque S.M.E."/>
            <person name="Islam M.K."/>
            <person name="Roy D.K."/>
            <person name="Haider R."/>
            <person name="Moosa M.M."/>
            <person name="Elias S.M."/>
            <person name="Hasan A.M."/>
            <person name="Jahan S."/>
            <person name="Shafiuddin M."/>
            <person name="Mahmood N."/>
            <person name="Shommy N.S."/>
        </authorList>
    </citation>
    <scope>NUCLEOTIDE SEQUENCE [LARGE SCALE GENOMIC DNA]</scope>
    <source>
        <strain evidence="4">cv. O-4</strain>
    </source>
</reference>
<evidence type="ECO:0000313" key="3">
    <source>
        <dbReference type="EMBL" id="OMO64604.1"/>
    </source>
</evidence>
<evidence type="ECO:0000256" key="1">
    <source>
        <dbReference type="SAM" id="MobiDB-lite"/>
    </source>
</evidence>